<organism evidence="2 3">
    <name type="scientific">Methylophaga muralis</name>
    <dbReference type="NCBI Taxonomy" id="291169"/>
    <lineage>
        <taxon>Bacteria</taxon>
        <taxon>Pseudomonadati</taxon>
        <taxon>Pseudomonadota</taxon>
        <taxon>Gammaproteobacteria</taxon>
        <taxon>Thiotrichales</taxon>
        <taxon>Piscirickettsiaceae</taxon>
        <taxon>Methylophaga</taxon>
    </lineage>
</organism>
<dbReference type="GO" id="GO:0007165">
    <property type="term" value="P:signal transduction"/>
    <property type="evidence" value="ECO:0007669"/>
    <property type="project" value="InterPro"/>
</dbReference>
<dbReference type="PROSITE" id="PS50851">
    <property type="entry name" value="CHEW"/>
    <property type="match status" value="1"/>
</dbReference>
<dbReference type="GO" id="GO:0005829">
    <property type="term" value="C:cytosol"/>
    <property type="evidence" value="ECO:0007669"/>
    <property type="project" value="TreeGrafter"/>
</dbReference>
<reference evidence="2 3" key="1">
    <citation type="submission" date="2016-07" db="EMBL/GenBank/DDBJ databases">
        <title>Draft Genome Sequence of Methylophaga muralis Bur 1.</title>
        <authorList>
            <person name="Vasilenko O.V."/>
            <person name="Doronina N.V."/>
            <person name="Shmareva M.N."/>
            <person name="Tarlachkov S.V."/>
            <person name="Mustakhimov I."/>
            <person name="Trotsenko Y.A."/>
        </authorList>
    </citation>
    <scope>NUCLEOTIDE SEQUENCE [LARGE SCALE GENOMIC DNA]</scope>
    <source>
        <strain evidence="2 3">Bur 1</strain>
    </source>
</reference>
<dbReference type="GO" id="GO:0006935">
    <property type="term" value="P:chemotaxis"/>
    <property type="evidence" value="ECO:0007669"/>
    <property type="project" value="InterPro"/>
</dbReference>
<dbReference type="InterPro" id="IPR036061">
    <property type="entry name" value="CheW-like_dom_sf"/>
</dbReference>
<dbReference type="SMART" id="SM00260">
    <property type="entry name" value="CheW"/>
    <property type="match status" value="1"/>
</dbReference>
<dbReference type="EMBL" id="MCRI01000001">
    <property type="protein sequence ID" value="ODN68072.1"/>
    <property type="molecule type" value="Genomic_DNA"/>
</dbReference>
<name>A0A1E3GVI8_9GAMM</name>
<dbReference type="PATRIC" id="fig|291169.3.peg.43"/>
<evidence type="ECO:0000259" key="1">
    <source>
        <dbReference type="PROSITE" id="PS50851"/>
    </source>
</evidence>
<dbReference type="AlphaFoldDB" id="A0A1E3GVI8"/>
<dbReference type="InterPro" id="IPR039315">
    <property type="entry name" value="CheW"/>
</dbReference>
<dbReference type="Gene3D" id="2.40.50.180">
    <property type="entry name" value="CheA-289, Domain 4"/>
    <property type="match status" value="1"/>
</dbReference>
<dbReference type="Pfam" id="PF01584">
    <property type="entry name" value="CheW"/>
    <property type="match status" value="1"/>
</dbReference>
<proteinExistence type="predicted"/>
<feature type="domain" description="CheW-like" evidence="1">
    <location>
        <begin position="37"/>
        <end position="177"/>
    </location>
</feature>
<comment type="caution">
    <text evidence="2">The sequence shown here is derived from an EMBL/GenBank/DDBJ whole genome shotgun (WGS) entry which is preliminary data.</text>
</comment>
<dbReference type="PANTHER" id="PTHR22617:SF43">
    <property type="entry name" value="PROTEIN PILI"/>
    <property type="match status" value="1"/>
</dbReference>
<gene>
    <name evidence="2" type="primary">cheW_1</name>
    <name evidence="2" type="ORF">A9E74_00044</name>
</gene>
<dbReference type="PANTHER" id="PTHR22617">
    <property type="entry name" value="CHEMOTAXIS SENSOR HISTIDINE KINASE-RELATED"/>
    <property type="match status" value="1"/>
</dbReference>
<keyword evidence="3" id="KW-1185">Reference proteome</keyword>
<dbReference type="SUPFAM" id="SSF50341">
    <property type="entry name" value="CheW-like"/>
    <property type="match status" value="1"/>
</dbReference>
<dbReference type="InterPro" id="IPR002545">
    <property type="entry name" value="CheW-lke_dom"/>
</dbReference>
<evidence type="ECO:0000313" key="3">
    <source>
        <dbReference type="Proteomes" id="UP000094379"/>
    </source>
</evidence>
<evidence type="ECO:0000313" key="2">
    <source>
        <dbReference type="EMBL" id="ODN68072.1"/>
    </source>
</evidence>
<sequence length="182" mass="20844">MTTMDNPADIIAILKDIERRSQQRIAGLSQQDNMEGAWTAIGFRLDNLHLLIPLGQSREVFPLPQQITPVPKSQPWVVGMTSLRGDLLPLIDLNLFLQGNSSPTDKRKRVIVLNHPEFFTGLIVDEVFGLKHFQRQPEPADARQHMHLKPYLQGRLYQQETYWHVFSLLKLAEDPRFLNAAA</sequence>
<dbReference type="STRING" id="291169.A9E74_00044"/>
<protein>
    <submittedName>
        <fullName evidence="2">Chemotaxis protein CheW</fullName>
    </submittedName>
</protein>
<dbReference type="Proteomes" id="UP000094379">
    <property type="component" value="Unassembled WGS sequence"/>
</dbReference>
<dbReference type="RefSeq" id="WP_069294669.1">
    <property type="nucleotide sequence ID" value="NZ_MCRI01000001.1"/>
</dbReference>
<accession>A0A1E3GVI8</accession>